<evidence type="ECO:0000256" key="1">
    <source>
        <dbReference type="SAM" id="MobiDB-lite"/>
    </source>
</evidence>
<accession>A0A183AJP0</accession>
<evidence type="ECO:0000313" key="4">
    <source>
        <dbReference type="WBParaSite" id="ECPE_0000719101-mRNA-1"/>
    </source>
</evidence>
<organism evidence="4">
    <name type="scientific">Echinostoma caproni</name>
    <dbReference type="NCBI Taxonomy" id="27848"/>
    <lineage>
        <taxon>Eukaryota</taxon>
        <taxon>Metazoa</taxon>
        <taxon>Spiralia</taxon>
        <taxon>Lophotrochozoa</taxon>
        <taxon>Platyhelminthes</taxon>
        <taxon>Trematoda</taxon>
        <taxon>Digenea</taxon>
        <taxon>Plagiorchiida</taxon>
        <taxon>Echinostomata</taxon>
        <taxon>Echinostomatoidea</taxon>
        <taxon>Echinostomatidae</taxon>
        <taxon>Echinostoma</taxon>
    </lineage>
</organism>
<sequence length="425" mass="46276">MQTFFVSGREEEFQYTDPNTGDRVDFTEVLKADFQRNDDTPCDSEGSELSVSLDDLSEEDDSVAECPTPKGKDLSTPKASPSKTAAAAAERPKDQNGTKGRRSSKSSSQDGEIKRRVSTPKSRMEPKPEQKDPVTKPENDRTTTTTTTTTTAPSSSPIKKATQTEKMSANEPDPSKSTANDTNRARKVGLSLGGQGPRDYKDPETTKVLSEAAKRLAQTKPPSKKPEASRRQDVTFAAEKPSEIPSSRFEAEVTEGEDSNENGEDDETDEKPQTSTERSSVKVQNAKGTDSGTDTNAVSTADVQSGKSGQTVSKSQLITAGGMVKPTSSGNIREGESSKGPRLTKRRSSDTRMGTQSTDDPDALGTDEQSPVEKFNQMINQRRFAPMPVIPFRSSQAAMFRQLALLNLTIVLVMLRSTRRLINHR</sequence>
<evidence type="ECO:0000313" key="2">
    <source>
        <dbReference type="EMBL" id="VDP80371.1"/>
    </source>
</evidence>
<dbReference type="EMBL" id="UZAN01044252">
    <property type="protein sequence ID" value="VDP80371.1"/>
    <property type="molecule type" value="Genomic_DNA"/>
</dbReference>
<name>A0A183AJP0_9TREM</name>
<gene>
    <name evidence="2" type="ORF">ECPE_LOCUS7175</name>
</gene>
<reference evidence="2 3" key="2">
    <citation type="submission" date="2018-11" db="EMBL/GenBank/DDBJ databases">
        <authorList>
            <consortium name="Pathogen Informatics"/>
        </authorList>
    </citation>
    <scope>NUCLEOTIDE SEQUENCE [LARGE SCALE GENOMIC DNA]</scope>
    <source>
        <strain evidence="2 3">Egypt</strain>
    </source>
</reference>
<evidence type="ECO:0000313" key="3">
    <source>
        <dbReference type="Proteomes" id="UP000272942"/>
    </source>
</evidence>
<protein>
    <submittedName>
        <fullName evidence="4">Microtubule-associated protein futsch</fullName>
    </submittedName>
</protein>
<feature type="compositionally biased region" description="Basic and acidic residues" evidence="1">
    <location>
        <begin position="122"/>
        <end position="141"/>
    </location>
</feature>
<feature type="compositionally biased region" description="Polar residues" evidence="1">
    <location>
        <begin position="273"/>
        <end position="318"/>
    </location>
</feature>
<feature type="compositionally biased region" description="Acidic residues" evidence="1">
    <location>
        <begin position="252"/>
        <end position="269"/>
    </location>
</feature>
<feature type="compositionally biased region" description="Low complexity" evidence="1">
    <location>
        <begin position="76"/>
        <end position="89"/>
    </location>
</feature>
<dbReference type="WBParaSite" id="ECPE_0000719101-mRNA-1">
    <property type="protein sequence ID" value="ECPE_0000719101-mRNA-1"/>
    <property type="gene ID" value="ECPE_0000719101"/>
</dbReference>
<feature type="compositionally biased region" description="Low complexity" evidence="1">
    <location>
        <begin position="142"/>
        <end position="151"/>
    </location>
</feature>
<dbReference type="Proteomes" id="UP000272942">
    <property type="component" value="Unassembled WGS sequence"/>
</dbReference>
<keyword evidence="3" id="KW-1185">Reference proteome</keyword>
<feature type="region of interest" description="Disordered" evidence="1">
    <location>
        <begin position="36"/>
        <end position="369"/>
    </location>
</feature>
<reference evidence="4" key="1">
    <citation type="submission" date="2016-06" db="UniProtKB">
        <authorList>
            <consortium name="WormBaseParasite"/>
        </authorList>
    </citation>
    <scope>IDENTIFICATION</scope>
</reference>
<feature type="region of interest" description="Disordered" evidence="1">
    <location>
        <begin position="1"/>
        <end position="24"/>
    </location>
</feature>
<proteinExistence type="predicted"/>
<feature type="compositionally biased region" description="Basic and acidic residues" evidence="1">
    <location>
        <begin position="224"/>
        <end position="233"/>
    </location>
</feature>
<dbReference type="AlphaFoldDB" id="A0A183AJP0"/>